<dbReference type="SMART" id="SM00304">
    <property type="entry name" value="HAMP"/>
    <property type="match status" value="1"/>
</dbReference>
<reference evidence="11 12" key="1">
    <citation type="submission" date="2016-11" db="EMBL/GenBank/DDBJ databases">
        <authorList>
            <person name="Jaros S."/>
            <person name="Januszkiewicz K."/>
            <person name="Wedrychowicz H."/>
        </authorList>
    </citation>
    <scope>NUCLEOTIDE SEQUENCE [LARGE SCALE GENOMIC DNA]</scope>
    <source>
        <strain evidence="11 12">CGMCC 1.10681</strain>
    </source>
</reference>
<evidence type="ECO:0000256" key="6">
    <source>
        <dbReference type="PROSITE-ProRule" id="PRU00284"/>
    </source>
</evidence>
<evidence type="ECO:0000256" key="4">
    <source>
        <dbReference type="ARBA" id="ARBA00023224"/>
    </source>
</evidence>
<proteinExistence type="inferred from homology"/>
<evidence type="ECO:0000313" key="11">
    <source>
        <dbReference type="EMBL" id="SHN27835.1"/>
    </source>
</evidence>
<dbReference type="Gene3D" id="6.10.340.10">
    <property type="match status" value="1"/>
</dbReference>
<evidence type="ECO:0000256" key="1">
    <source>
        <dbReference type="ARBA" id="ARBA00004236"/>
    </source>
</evidence>
<evidence type="ECO:0000313" key="12">
    <source>
        <dbReference type="Proteomes" id="UP000184184"/>
    </source>
</evidence>
<evidence type="ECO:0000259" key="10">
    <source>
        <dbReference type="PROSITE" id="PS50885"/>
    </source>
</evidence>
<dbReference type="Gene3D" id="1.10.287.950">
    <property type="entry name" value="Methyl-accepting chemotaxis protein"/>
    <property type="match status" value="1"/>
</dbReference>
<dbReference type="SMART" id="SM00283">
    <property type="entry name" value="MA"/>
    <property type="match status" value="1"/>
</dbReference>
<gene>
    <name evidence="11" type="ORF">SAMN05216179_3005</name>
</gene>
<keyword evidence="12" id="KW-1185">Reference proteome</keyword>
<protein>
    <submittedName>
        <fullName evidence="11">Methyl-accepting chemotaxis protein</fullName>
    </submittedName>
</protein>
<dbReference type="CDD" id="cd06225">
    <property type="entry name" value="HAMP"/>
    <property type="match status" value="1"/>
</dbReference>
<dbReference type="EMBL" id="FRCZ01000006">
    <property type="protein sequence ID" value="SHN27835.1"/>
    <property type="molecule type" value="Genomic_DNA"/>
</dbReference>
<dbReference type="PANTHER" id="PTHR32089:SF112">
    <property type="entry name" value="LYSOZYME-LIKE PROTEIN-RELATED"/>
    <property type="match status" value="1"/>
</dbReference>
<keyword evidence="8" id="KW-1133">Transmembrane helix</keyword>
<evidence type="ECO:0000256" key="3">
    <source>
        <dbReference type="ARBA" id="ARBA00023136"/>
    </source>
</evidence>
<organism evidence="11 12">
    <name type="scientific">Gracilibacillus kekensis</name>
    <dbReference type="NCBI Taxonomy" id="1027249"/>
    <lineage>
        <taxon>Bacteria</taxon>
        <taxon>Bacillati</taxon>
        <taxon>Bacillota</taxon>
        <taxon>Bacilli</taxon>
        <taxon>Bacillales</taxon>
        <taxon>Bacillaceae</taxon>
        <taxon>Gracilibacillus</taxon>
    </lineage>
</organism>
<dbReference type="RefSeq" id="WP_073202657.1">
    <property type="nucleotide sequence ID" value="NZ_FRCZ01000006.1"/>
</dbReference>
<name>A0A1M7QBA8_9BACI</name>
<dbReference type="CDD" id="cd19410">
    <property type="entry name" value="HK9-like_sensor"/>
    <property type="match status" value="1"/>
</dbReference>
<dbReference type="AlphaFoldDB" id="A0A1M7QBA8"/>
<dbReference type="PROSITE" id="PS50111">
    <property type="entry name" value="CHEMOTAXIS_TRANSDUC_2"/>
    <property type="match status" value="1"/>
</dbReference>
<evidence type="ECO:0000256" key="2">
    <source>
        <dbReference type="ARBA" id="ARBA00022475"/>
    </source>
</evidence>
<dbReference type="PROSITE" id="PS50885">
    <property type="entry name" value="HAMP"/>
    <property type="match status" value="1"/>
</dbReference>
<accession>A0A1M7QBA8</accession>
<dbReference type="InterPro" id="IPR003660">
    <property type="entry name" value="HAMP_dom"/>
</dbReference>
<dbReference type="GO" id="GO:0005886">
    <property type="term" value="C:plasma membrane"/>
    <property type="evidence" value="ECO:0007669"/>
    <property type="project" value="UniProtKB-SubCell"/>
</dbReference>
<dbReference type="PANTHER" id="PTHR32089">
    <property type="entry name" value="METHYL-ACCEPTING CHEMOTAXIS PROTEIN MCPB"/>
    <property type="match status" value="1"/>
</dbReference>
<dbReference type="GO" id="GO:0007165">
    <property type="term" value="P:signal transduction"/>
    <property type="evidence" value="ECO:0007669"/>
    <property type="project" value="UniProtKB-KW"/>
</dbReference>
<feature type="transmembrane region" description="Helical" evidence="8">
    <location>
        <begin position="180"/>
        <end position="202"/>
    </location>
</feature>
<dbReference type="InterPro" id="IPR007891">
    <property type="entry name" value="CHASE3"/>
</dbReference>
<dbReference type="Pfam" id="PF05227">
    <property type="entry name" value="CHASE3"/>
    <property type="match status" value="1"/>
</dbReference>
<evidence type="ECO:0000259" key="9">
    <source>
        <dbReference type="PROSITE" id="PS50111"/>
    </source>
</evidence>
<dbReference type="SUPFAM" id="SSF58104">
    <property type="entry name" value="Methyl-accepting chemotaxis protein (MCP) signaling domain"/>
    <property type="match status" value="1"/>
</dbReference>
<dbReference type="STRING" id="1027249.SAMN05216179_3005"/>
<sequence length="562" mass="61270">MTIGKKIVLSFSVIILFIIGIITISWFSLQNSESETAKIIDDAIPLSDAANNILTALVNQETGVRGYLVTGDESFLEPYYTGQEDVDQNLEIIETHLDGHPIMASLIDEAKPKIEDIQSFFEAEIALVQQGDIDQARANIDNGKEYFDSYRETHQLIVEDTEKLTNDAWVRVNNVTTQSIIFMLSITGVILLITIAITIYLIRTISRPISLVSTALNKISNGDLTIDKLKVRSKDEVGVLSNSLNKMLDDLSGTISKTHDSAMQVAASSEQLTASAEQSTEANEQLASLVQGNYEGAEDQLKKINTVSNSLQDMVKSVNRISDNSKEMEAATTNSSEQVQDGMQSIEEVVGKIHDIKSSFDNMNVTIRSLNNHSNEIGNILNLITDISEQTNLLALNAAIEAARAGEHGKGFAVVADEVRILAEESKKSADQIANMVRDMQAETKKVVTSIDEGNIQVTEGIASTDNASNAFSKIQEAMTNVSGKVIDVTGSIEDIENLSISITNELENVKEIAEKSVESNQESSASTEEQLATMEEISSSAQSLSHLAEDLQVVISKFKVN</sequence>
<keyword evidence="8" id="KW-0812">Transmembrane</keyword>
<comment type="similarity">
    <text evidence="5">Belongs to the methyl-accepting chemotaxis (MCP) protein family.</text>
</comment>
<keyword evidence="4 6" id="KW-0807">Transducer</keyword>
<keyword evidence="2" id="KW-1003">Cell membrane</keyword>
<dbReference type="Pfam" id="PF00672">
    <property type="entry name" value="HAMP"/>
    <property type="match status" value="1"/>
</dbReference>
<feature type="compositionally biased region" description="Polar residues" evidence="7">
    <location>
        <begin position="519"/>
        <end position="540"/>
    </location>
</feature>
<keyword evidence="3 8" id="KW-0472">Membrane</keyword>
<dbReference type="Proteomes" id="UP000184184">
    <property type="component" value="Unassembled WGS sequence"/>
</dbReference>
<feature type="domain" description="Methyl-accepting transducer" evidence="9">
    <location>
        <begin position="275"/>
        <end position="546"/>
    </location>
</feature>
<evidence type="ECO:0000256" key="7">
    <source>
        <dbReference type="SAM" id="MobiDB-lite"/>
    </source>
</evidence>
<evidence type="ECO:0000256" key="8">
    <source>
        <dbReference type="SAM" id="Phobius"/>
    </source>
</evidence>
<comment type="subcellular location">
    <subcellularLocation>
        <location evidence="1">Cell membrane</location>
    </subcellularLocation>
</comment>
<feature type="domain" description="HAMP" evidence="10">
    <location>
        <begin position="203"/>
        <end position="256"/>
    </location>
</feature>
<dbReference type="InterPro" id="IPR004089">
    <property type="entry name" value="MCPsignal_dom"/>
</dbReference>
<feature type="region of interest" description="Disordered" evidence="7">
    <location>
        <begin position="518"/>
        <end position="540"/>
    </location>
</feature>
<feature type="transmembrane region" description="Helical" evidence="8">
    <location>
        <begin position="7"/>
        <end position="29"/>
    </location>
</feature>
<evidence type="ECO:0000256" key="5">
    <source>
        <dbReference type="ARBA" id="ARBA00029447"/>
    </source>
</evidence>
<dbReference type="Pfam" id="PF00015">
    <property type="entry name" value="MCPsignal"/>
    <property type="match status" value="1"/>
</dbReference>
<dbReference type="OrthoDB" id="107771at2"/>